<protein>
    <recommendedName>
        <fullName evidence="5">BED-type domain-containing protein</fullName>
    </recommendedName>
</protein>
<dbReference type="VEuPathDB" id="FungiDB:H257_07326"/>
<dbReference type="InterPro" id="IPR012337">
    <property type="entry name" value="RNaseH-like_sf"/>
</dbReference>
<dbReference type="PANTHER" id="PTHR40866:SF1">
    <property type="entry name" value="BED-TYPE DOMAIN-CONTAINING PROTEIN"/>
    <property type="match status" value="1"/>
</dbReference>
<dbReference type="PANTHER" id="PTHR40866">
    <property type="entry name" value="BED-TYPE DOMAIN-CONTAINING PROTEIN"/>
    <property type="match status" value="1"/>
</dbReference>
<dbReference type="EMBL" id="QUTG01007238">
    <property type="protein sequence ID" value="RHY82923.1"/>
    <property type="molecule type" value="Genomic_DNA"/>
</dbReference>
<comment type="caution">
    <text evidence="1">The sequence shown here is derived from an EMBL/GenBank/DDBJ whole genome shotgun (WGS) entry which is preliminary data.</text>
</comment>
<reference evidence="3 4" key="1">
    <citation type="submission" date="2018-08" db="EMBL/GenBank/DDBJ databases">
        <title>Aphanomyces genome sequencing and annotation.</title>
        <authorList>
            <person name="Minardi D."/>
            <person name="Oidtmann B."/>
            <person name="Van Der Giezen M."/>
            <person name="Studholme D.J."/>
        </authorList>
    </citation>
    <scope>NUCLEOTIDE SEQUENCE [LARGE SCALE GENOMIC DNA]</scope>
    <source>
        <strain evidence="2 3">Da</strain>
        <strain evidence="1 4">Sv</strain>
    </source>
</reference>
<evidence type="ECO:0000313" key="2">
    <source>
        <dbReference type="EMBL" id="RHZ17582.1"/>
    </source>
</evidence>
<name>A0A3R6W8L6_APHAT</name>
<accession>A0A3R6W8L6</accession>
<evidence type="ECO:0008006" key="5">
    <source>
        <dbReference type="Google" id="ProtNLM"/>
    </source>
</evidence>
<proteinExistence type="predicted"/>
<evidence type="ECO:0000313" key="4">
    <source>
        <dbReference type="Proteomes" id="UP000285712"/>
    </source>
</evidence>
<dbReference type="AlphaFoldDB" id="A0A3R6W8L6"/>
<dbReference type="EMBL" id="QUTH01003742">
    <property type="protein sequence ID" value="RHZ17582.1"/>
    <property type="molecule type" value="Genomic_DNA"/>
</dbReference>
<evidence type="ECO:0000313" key="1">
    <source>
        <dbReference type="EMBL" id="RHY82923.1"/>
    </source>
</evidence>
<dbReference type="SUPFAM" id="SSF53098">
    <property type="entry name" value="Ribonuclease H-like"/>
    <property type="match status" value="1"/>
</dbReference>
<dbReference type="Proteomes" id="UP000285712">
    <property type="component" value="Unassembled WGS sequence"/>
</dbReference>
<dbReference type="Proteomes" id="UP000285430">
    <property type="component" value="Unassembled WGS sequence"/>
</dbReference>
<sequence length="417" mass="46786">MLPLTTSATYAKFFFSLLEDTGRFECRLCTKHVAQQQDKGFTNLMSHLMTLHPYYPTVHSDALRASTRAIPVATFVSDTSKALFGWMDLVVTKNLPFSTVDDETFRKYFGLQATTASTLRSTMNDVCFAVEAQIQQQLPELFGIVLDDWYPHAITFVIGDNCSVNQRMAGLLNVPLVGCVSHRFNLAVQRLVEEHKNLLDRIHCVMLRARSVKNRSALRLLTPLAPKLRNDTRWSSTYAMVARFFEIKDHLAAITDLRAIFPAPVEIDAMHSLRAVLDVMQGFTLVFQREDLTLSEARVLMDALCDKFPSMSHHLSPRAAIVKHPDFETSVIKVIDGAVGELTEVERSALSRFEIATVISPVSQRSEASAGLAMDILRSKRAKLSDQVVMGYEDLRCVLPTSNIVERMYGRLVTLGP</sequence>
<gene>
    <name evidence="1" type="ORF">DYB35_007380</name>
    <name evidence="2" type="ORF">DYB37_012401</name>
</gene>
<organism evidence="1 4">
    <name type="scientific">Aphanomyces astaci</name>
    <name type="common">Crayfish plague agent</name>
    <dbReference type="NCBI Taxonomy" id="112090"/>
    <lineage>
        <taxon>Eukaryota</taxon>
        <taxon>Sar</taxon>
        <taxon>Stramenopiles</taxon>
        <taxon>Oomycota</taxon>
        <taxon>Saprolegniomycetes</taxon>
        <taxon>Saprolegniales</taxon>
        <taxon>Verrucalvaceae</taxon>
        <taxon>Aphanomyces</taxon>
    </lineage>
</organism>
<evidence type="ECO:0000313" key="3">
    <source>
        <dbReference type="Proteomes" id="UP000285430"/>
    </source>
</evidence>